<keyword evidence="6" id="KW-0520">NAD</keyword>
<evidence type="ECO:0000256" key="5">
    <source>
        <dbReference type="PIRSR" id="PIRSR000105-1"/>
    </source>
</evidence>
<feature type="site" description="Important for catalytic activity" evidence="5">
    <location>
        <position position="140"/>
    </location>
</feature>
<keyword evidence="10" id="KW-1185">Reference proteome</keyword>
<dbReference type="Proteomes" id="UP000001556">
    <property type="component" value="Chromosome"/>
</dbReference>
<dbReference type="Gene3D" id="3.40.50.720">
    <property type="entry name" value="NAD(P)-binding Rossmann-like Domain"/>
    <property type="match status" value="1"/>
</dbReference>
<dbReference type="FunFam" id="3.40.50.720:FF:000009">
    <property type="entry name" value="Fatty oxidation complex, alpha subunit"/>
    <property type="match status" value="1"/>
</dbReference>
<dbReference type="SUPFAM" id="SSF48179">
    <property type="entry name" value="6-phosphogluconate dehydrogenase C-terminal domain-like"/>
    <property type="match status" value="1"/>
</dbReference>
<organism evidence="9 10">
    <name type="scientific">Desulforamulus reducens (strain ATCC BAA-1160 / DSM 100696 / MI-1)</name>
    <name type="common">Desulfotomaculum reducens</name>
    <dbReference type="NCBI Taxonomy" id="349161"/>
    <lineage>
        <taxon>Bacteria</taxon>
        <taxon>Bacillati</taxon>
        <taxon>Bacillota</taxon>
        <taxon>Clostridia</taxon>
        <taxon>Eubacteriales</taxon>
        <taxon>Peptococcaceae</taxon>
        <taxon>Desulforamulus</taxon>
    </lineage>
</organism>
<keyword evidence="3 9" id="KW-0560">Oxidoreductase</keyword>
<feature type="binding site" evidence="6">
    <location>
        <begin position="10"/>
        <end position="15"/>
    </location>
    <ligand>
        <name>NAD(+)</name>
        <dbReference type="ChEBI" id="CHEBI:57540"/>
    </ligand>
</feature>
<dbReference type="KEGG" id="drm:Dred_1493"/>
<feature type="binding site" evidence="6">
    <location>
        <position position="97"/>
    </location>
    <ligand>
        <name>NAD(+)</name>
        <dbReference type="ChEBI" id="CHEBI:57540"/>
    </ligand>
</feature>
<dbReference type="eggNOG" id="COG1250">
    <property type="taxonomic scope" value="Bacteria"/>
</dbReference>
<feature type="binding site" evidence="6">
    <location>
        <position position="119"/>
    </location>
    <ligand>
        <name>NAD(+)</name>
        <dbReference type="ChEBI" id="CHEBI:57540"/>
    </ligand>
</feature>
<evidence type="ECO:0000259" key="8">
    <source>
        <dbReference type="Pfam" id="PF02737"/>
    </source>
</evidence>
<accession>A4J4M0</accession>
<feature type="binding site" evidence="6">
    <location>
        <position position="274"/>
    </location>
    <ligand>
        <name>NAD(+)</name>
        <dbReference type="ChEBI" id="CHEBI:57540"/>
    </ligand>
</feature>
<dbReference type="GO" id="GO:0008691">
    <property type="term" value="F:3-hydroxybutyryl-CoA dehydrogenase activity"/>
    <property type="evidence" value="ECO:0007669"/>
    <property type="project" value="TreeGrafter"/>
</dbReference>
<dbReference type="InterPro" id="IPR013328">
    <property type="entry name" value="6PGD_dom2"/>
</dbReference>
<feature type="domain" description="3-hydroxyacyl-CoA dehydrogenase C-terminal" evidence="7">
    <location>
        <begin position="186"/>
        <end position="282"/>
    </location>
</feature>
<comment type="pathway">
    <text evidence="1">Lipid metabolism; butanoate metabolism.</text>
</comment>
<dbReference type="AlphaFoldDB" id="A4J4M0"/>
<dbReference type="Pfam" id="PF02737">
    <property type="entry name" value="3HCDH_N"/>
    <property type="match status" value="1"/>
</dbReference>
<evidence type="ECO:0000259" key="7">
    <source>
        <dbReference type="Pfam" id="PF00725"/>
    </source>
</evidence>
<dbReference type="HOGENOM" id="CLU_009834_2_0_9"/>
<dbReference type="GO" id="GO:0006635">
    <property type="term" value="P:fatty acid beta-oxidation"/>
    <property type="evidence" value="ECO:0007669"/>
    <property type="project" value="TreeGrafter"/>
</dbReference>
<dbReference type="PANTHER" id="PTHR48075">
    <property type="entry name" value="3-HYDROXYACYL-COA DEHYDROGENASE FAMILY PROTEIN"/>
    <property type="match status" value="1"/>
</dbReference>
<dbReference type="PANTHER" id="PTHR48075:SF5">
    <property type="entry name" value="3-HYDROXYBUTYRYL-COA DEHYDROGENASE"/>
    <property type="match status" value="1"/>
</dbReference>
<sequence length="284" mass="30674">MNIKKIAVLGSGTMGSGIAQVAAQSGYEVLLIDVDQKFIDRALAGISKGFQKAVDKGKMTAEDKEQVFGRIKGSISYEDCKDVDLVIEAILENMDLKKQVYKQLDEKCPDHAILASNTSSLSITEMAAATKRSDKVVGMHFFNPAQVMKLVEVIPGLDTSEETIAAITEVAKKMNKVPVNAKESPGFIVNRILVPMINEAVIALGEGIGTIEEIDTAMKLGAGMPMGPLALADMVGIDIVLAVAEVFYKEFADSKYRPALLLKQMVRAGHLGVKTGRGFYSYQK</sequence>
<feature type="binding site" evidence="6">
    <location>
        <position position="143"/>
    </location>
    <ligand>
        <name>NAD(+)</name>
        <dbReference type="ChEBI" id="CHEBI:57540"/>
    </ligand>
</feature>
<dbReference type="RefSeq" id="WP_011877839.1">
    <property type="nucleotide sequence ID" value="NC_009253.1"/>
</dbReference>
<proteinExistence type="inferred from homology"/>
<evidence type="ECO:0000313" key="10">
    <source>
        <dbReference type="Proteomes" id="UP000001556"/>
    </source>
</evidence>
<feature type="binding site" evidence="6">
    <location>
        <position position="33"/>
    </location>
    <ligand>
        <name>NAD(+)</name>
        <dbReference type="ChEBI" id="CHEBI:57540"/>
    </ligand>
</feature>
<evidence type="ECO:0000313" key="9">
    <source>
        <dbReference type="EMBL" id="ABO50023.1"/>
    </source>
</evidence>
<dbReference type="InterPro" id="IPR036291">
    <property type="entry name" value="NAD(P)-bd_dom_sf"/>
</dbReference>
<evidence type="ECO:0000256" key="3">
    <source>
        <dbReference type="ARBA" id="ARBA00023002"/>
    </source>
</evidence>
<protein>
    <recommendedName>
        <fullName evidence="4">3-hydroxybutyryl-CoA dehydrogenase</fullName>
    </recommendedName>
</protein>
<feature type="binding site" evidence="6">
    <location>
        <position position="92"/>
    </location>
    <ligand>
        <name>NAD(+)</name>
        <dbReference type="ChEBI" id="CHEBI:57540"/>
    </ligand>
</feature>
<name>A4J4M0_DESRM</name>
<reference evidence="9 10" key="1">
    <citation type="submission" date="2007-03" db="EMBL/GenBank/DDBJ databases">
        <title>Complete sequence of Desulfotomaculum reducens MI-1.</title>
        <authorList>
            <consortium name="US DOE Joint Genome Institute"/>
            <person name="Copeland A."/>
            <person name="Lucas S."/>
            <person name="Lapidus A."/>
            <person name="Barry K."/>
            <person name="Detter J.C."/>
            <person name="Glavina del Rio T."/>
            <person name="Hammon N."/>
            <person name="Israni S."/>
            <person name="Dalin E."/>
            <person name="Tice H."/>
            <person name="Pitluck S."/>
            <person name="Sims D."/>
            <person name="Brettin T."/>
            <person name="Bruce D."/>
            <person name="Han C."/>
            <person name="Tapia R."/>
            <person name="Schmutz J."/>
            <person name="Larimer F."/>
            <person name="Land M."/>
            <person name="Hauser L."/>
            <person name="Kyrpides N."/>
            <person name="Kim E."/>
            <person name="Tebo B.M."/>
            <person name="Richardson P."/>
        </authorList>
    </citation>
    <scope>NUCLEOTIDE SEQUENCE [LARGE SCALE GENOMIC DNA]</scope>
    <source>
        <strain evidence="9 10">MI-1</strain>
    </source>
</reference>
<gene>
    <name evidence="9" type="ordered locus">Dred_1493</name>
</gene>
<evidence type="ECO:0000256" key="1">
    <source>
        <dbReference type="ARBA" id="ARBA00005086"/>
    </source>
</evidence>
<dbReference type="NCBIfam" id="NF004474">
    <property type="entry name" value="PRK05808.1"/>
    <property type="match status" value="1"/>
</dbReference>
<dbReference type="Gene3D" id="1.10.1040.10">
    <property type="entry name" value="N-(1-d-carboxylethyl)-l-norvaline Dehydrogenase, domain 2"/>
    <property type="match status" value="1"/>
</dbReference>
<dbReference type="InterPro" id="IPR006176">
    <property type="entry name" value="3-OHacyl-CoA_DH_NAD-bd"/>
</dbReference>
<dbReference type="STRING" id="349161.Dred_1493"/>
<dbReference type="InterPro" id="IPR022694">
    <property type="entry name" value="3-OHacyl-CoA_DH"/>
</dbReference>
<evidence type="ECO:0000256" key="4">
    <source>
        <dbReference type="ARBA" id="ARBA00067747"/>
    </source>
</evidence>
<dbReference type="EMBL" id="CP000612">
    <property type="protein sequence ID" value="ABO50023.1"/>
    <property type="molecule type" value="Genomic_DNA"/>
</dbReference>
<dbReference type="Pfam" id="PF00725">
    <property type="entry name" value="3HCDH"/>
    <property type="match status" value="1"/>
</dbReference>
<evidence type="ECO:0000256" key="6">
    <source>
        <dbReference type="PIRSR" id="PIRSR000105-2"/>
    </source>
</evidence>
<dbReference type="PIRSF" id="PIRSF000105">
    <property type="entry name" value="HCDH"/>
    <property type="match status" value="1"/>
</dbReference>
<feature type="domain" description="3-hydroxyacyl-CoA dehydrogenase NAD binding" evidence="8">
    <location>
        <begin position="5"/>
        <end position="183"/>
    </location>
</feature>
<dbReference type="InterPro" id="IPR008927">
    <property type="entry name" value="6-PGluconate_DH-like_C_sf"/>
</dbReference>
<dbReference type="GO" id="GO:0070403">
    <property type="term" value="F:NAD+ binding"/>
    <property type="evidence" value="ECO:0007669"/>
    <property type="project" value="InterPro"/>
</dbReference>
<evidence type="ECO:0000256" key="2">
    <source>
        <dbReference type="ARBA" id="ARBA00009463"/>
    </source>
</evidence>
<dbReference type="SUPFAM" id="SSF51735">
    <property type="entry name" value="NAD(P)-binding Rossmann-fold domains"/>
    <property type="match status" value="1"/>
</dbReference>
<comment type="similarity">
    <text evidence="2">Belongs to the 3-hydroxyacyl-CoA dehydrogenase family.</text>
</comment>
<dbReference type="InterPro" id="IPR006108">
    <property type="entry name" value="3HC_DH_C"/>
</dbReference>